<evidence type="ECO:0000313" key="8">
    <source>
        <dbReference type="EMBL" id="TVM33135.1"/>
    </source>
</evidence>
<feature type="transmembrane region" description="Helical" evidence="6">
    <location>
        <begin position="107"/>
        <end position="128"/>
    </location>
</feature>
<feature type="transmembrane region" description="Helical" evidence="6">
    <location>
        <begin position="373"/>
        <end position="393"/>
    </location>
</feature>
<evidence type="ECO:0000256" key="1">
    <source>
        <dbReference type="ARBA" id="ARBA00004651"/>
    </source>
</evidence>
<evidence type="ECO:0000313" key="9">
    <source>
        <dbReference type="Proteomes" id="UP000434052"/>
    </source>
</evidence>
<proteinExistence type="predicted"/>
<feature type="transmembrane region" description="Helical" evidence="6">
    <location>
        <begin position="284"/>
        <end position="300"/>
    </location>
</feature>
<accession>A0A6P1ZEV3</accession>
<keyword evidence="2" id="KW-1003">Cell membrane</keyword>
<dbReference type="AlphaFoldDB" id="A0A6P1ZEV3"/>
<dbReference type="PROSITE" id="PS00216">
    <property type="entry name" value="SUGAR_TRANSPORT_1"/>
    <property type="match status" value="1"/>
</dbReference>
<feature type="domain" description="Major facilitator superfamily (MFS) profile" evidence="7">
    <location>
        <begin position="15"/>
        <end position="399"/>
    </location>
</feature>
<dbReference type="GO" id="GO:0005886">
    <property type="term" value="C:plasma membrane"/>
    <property type="evidence" value="ECO:0007669"/>
    <property type="project" value="UniProtKB-SubCell"/>
</dbReference>
<dbReference type="EMBL" id="QMIF01000008">
    <property type="protein sequence ID" value="TVM33135.1"/>
    <property type="molecule type" value="Genomic_DNA"/>
</dbReference>
<feature type="transmembrane region" description="Helical" evidence="6">
    <location>
        <begin position="140"/>
        <end position="161"/>
    </location>
</feature>
<dbReference type="PANTHER" id="PTHR43124">
    <property type="entry name" value="PURINE EFFLUX PUMP PBUE"/>
    <property type="match status" value="1"/>
</dbReference>
<evidence type="ECO:0000256" key="2">
    <source>
        <dbReference type="ARBA" id="ARBA00022475"/>
    </source>
</evidence>
<comment type="caution">
    <text evidence="8">The sequence shown here is derived from an EMBL/GenBank/DDBJ whole genome shotgun (WGS) entry which is preliminary data.</text>
</comment>
<sequence>MPDRSGTEKLPRHLLIALGVLWLLMFTIRSQFIAILPLLPAIGQETGASTASLGWLVSGYALAIGVTTLFWGPVSDRIGRRKILIIGSASVAVALVLHGFMHSYAGFLIARVVTGMVAGMCTSGILAYMGDAFPANRRGWAMGVVISGFAFGQVAGLPLATWMAGIHGYRTPFVAFGGLMVLCAVGIWFFVPQPENVVPRRRPLYELMADYRHILASRELGTAMVVGILILSGMSVYITYLPIWMNEVLHMTPQQTAWTFSFAAVAILVAAPRAGRLSDRIGRRWVIAGGTAAVGVLVLLTPLAGLFPYGITVLYFVMMGFGSSRASGFRTLQTELVPDAFRGQYLSLGNAFEQLGFGLGSALAGLLYGSFGFFANCVSVSIFSAIVVVFVFLRLPETRSASA</sequence>
<feature type="transmembrane region" description="Helical" evidence="6">
    <location>
        <begin position="14"/>
        <end position="39"/>
    </location>
</feature>
<name>A0A6P1ZEV3_9BACT</name>
<dbReference type="CDD" id="cd17324">
    <property type="entry name" value="MFS_NepI_like"/>
    <property type="match status" value="1"/>
</dbReference>
<dbReference type="Proteomes" id="UP000434052">
    <property type="component" value="Unassembled WGS sequence"/>
</dbReference>
<dbReference type="InterPro" id="IPR036259">
    <property type="entry name" value="MFS_trans_sf"/>
</dbReference>
<dbReference type="GO" id="GO:0022857">
    <property type="term" value="F:transmembrane transporter activity"/>
    <property type="evidence" value="ECO:0007669"/>
    <property type="project" value="InterPro"/>
</dbReference>
<dbReference type="InterPro" id="IPR050189">
    <property type="entry name" value="MFS_Efflux_Transporters"/>
</dbReference>
<evidence type="ECO:0000256" key="4">
    <source>
        <dbReference type="ARBA" id="ARBA00022989"/>
    </source>
</evidence>
<evidence type="ECO:0000256" key="5">
    <source>
        <dbReference type="ARBA" id="ARBA00023136"/>
    </source>
</evidence>
<dbReference type="OrthoDB" id="5525432at2"/>
<feature type="transmembrane region" description="Helical" evidence="6">
    <location>
        <begin position="255"/>
        <end position="272"/>
    </location>
</feature>
<protein>
    <recommendedName>
        <fullName evidence="7">Major facilitator superfamily (MFS) profile domain-containing protein</fullName>
    </recommendedName>
</protein>
<keyword evidence="5 6" id="KW-0472">Membrane</keyword>
<feature type="transmembrane region" description="Helical" evidence="6">
    <location>
        <begin position="83"/>
        <end position="101"/>
    </location>
</feature>
<feature type="transmembrane region" description="Helical" evidence="6">
    <location>
        <begin position="220"/>
        <end position="243"/>
    </location>
</feature>
<keyword evidence="3 6" id="KW-0812">Transmembrane</keyword>
<dbReference type="Gene3D" id="1.20.1250.20">
    <property type="entry name" value="MFS general substrate transporter like domains"/>
    <property type="match status" value="2"/>
</dbReference>
<gene>
    <name evidence="8" type="ORF">DQK91_13330</name>
</gene>
<evidence type="ECO:0000259" key="7">
    <source>
        <dbReference type="PROSITE" id="PS50850"/>
    </source>
</evidence>
<dbReference type="InterPro" id="IPR005829">
    <property type="entry name" value="Sugar_transporter_CS"/>
</dbReference>
<comment type="subcellular location">
    <subcellularLocation>
        <location evidence="1">Cell membrane</location>
        <topology evidence="1">Multi-pass membrane protein</topology>
    </subcellularLocation>
</comment>
<dbReference type="InterPro" id="IPR020846">
    <property type="entry name" value="MFS_dom"/>
</dbReference>
<evidence type="ECO:0000256" key="3">
    <source>
        <dbReference type="ARBA" id="ARBA00022692"/>
    </source>
</evidence>
<keyword evidence="4 6" id="KW-1133">Transmembrane helix</keyword>
<dbReference type="PANTHER" id="PTHR43124:SF3">
    <property type="entry name" value="CHLORAMPHENICOL EFFLUX PUMP RV0191"/>
    <property type="match status" value="1"/>
</dbReference>
<dbReference type="SUPFAM" id="SSF103473">
    <property type="entry name" value="MFS general substrate transporter"/>
    <property type="match status" value="1"/>
</dbReference>
<dbReference type="Pfam" id="PF07690">
    <property type="entry name" value="MFS_1"/>
    <property type="match status" value="1"/>
</dbReference>
<evidence type="ECO:0000256" key="6">
    <source>
        <dbReference type="SAM" id="Phobius"/>
    </source>
</evidence>
<dbReference type="PROSITE" id="PS50850">
    <property type="entry name" value="MFS"/>
    <property type="match status" value="1"/>
</dbReference>
<feature type="transmembrane region" description="Helical" evidence="6">
    <location>
        <begin position="173"/>
        <end position="191"/>
    </location>
</feature>
<dbReference type="RefSeq" id="WP_144305864.1">
    <property type="nucleotide sequence ID" value="NZ_QMIF01000008.1"/>
</dbReference>
<organism evidence="8 9">
    <name type="scientific">Oceanidesulfovibrio marinus</name>
    <dbReference type="NCBI Taxonomy" id="370038"/>
    <lineage>
        <taxon>Bacteria</taxon>
        <taxon>Pseudomonadati</taxon>
        <taxon>Thermodesulfobacteriota</taxon>
        <taxon>Desulfovibrionia</taxon>
        <taxon>Desulfovibrionales</taxon>
        <taxon>Desulfovibrionaceae</taxon>
        <taxon>Oceanidesulfovibrio</taxon>
    </lineage>
</organism>
<reference evidence="8 9" key="1">
    <citation type="submission" date="2018-06" db="EMBL/GenBank/DDBJ databases">
        <title>Complete genome of Desulfovibrio marinus P48SEP.</title>
        <authorList>
            <person name="Crispim J.S."/>
            <person name="Vidigal P.M.P."/>
            <person name="Silva L.C.F."/>
            <person name="Araujo L.C."/>
            <person name="Laguardia C.N."/>
            <person name="Dias R.S."/>
            <person name="Sousa M.P."/>
            <person name="Paula S.O."/>
            <person name="Silva C."/>
        </authorList>
    </citation>
    <scope>NUCLEOTIDE SEQUENCE [LARGE SCALE GENOMIC DNA]</scope>
    <source>
        <strain evidence="8 9">P48SEP</strain>
    </source>
</reference>
<dbReference type="InterPro" id="IPR011701">
    <property type="entry name" value="MFS"/>
</dbReference>
<feature type="transmembrane region" description="Helical" evidence="6">
    <location>
        <begin position="51"/>
        <end position="71"/>
    </location>
</feature>